<organism evidence="3">
    <name type="scientific">metagenome</name>
    <dbReference type="NCBI Taxonomy" id="256318"/>
    <lineage>
        <taxon>unclassified sequences</taxon>
        <taxon>metagenomes</taxon>
    </lineage>
</organism>
<evidence type="ECO:0000259" key="2">
    <source>
        <dbReference type="Pfam" id="PF01471"/>
    </source>
</evidence>
<dbReference type="InterPro" id="IPR036365">
    <property type="entry name" value="PGBD-like_sf"/>
</dbReference>
<dbReference type="Pfam" id="PF01471">
    <property type="entry name" value="PG_binding_1"/>
    <property type="match status" value="1"/>
</dbReference>
<accession>A0A380T7Z8</accession>
<gene>
    <name evidence="3" type="ORF">DF3PB_1080005</name>
</gene>
<feature type="domain" description="Peptidoglycan binding-like" evidence="2">
    <location>
        <begin position="144"/>
        <end position="197"/>
    </location>
</feature>
<dbReference type="EMBL" id="UIDG01000011">
    <property type="protein sequence ID" value="SUS03671.1"/>
    <property type="molecule type" value="Genomic_DNA"/>
</dbReference>
<feature type="compositionally biased region" description="Basic and acidic residues" evidence="1">
    <location>
        <begin position="92"/>
        <end position="109"/>
    </location>
</feature>
<feature type="region of interest" description="Disordered" evidence="1">
    <location>
        <begin position="75"/>
        <end position="109"/>
    </location>
</feature>
<sequence length="201" mass="21695">MTGTNALNLCRRIGGAALCLLLVSACASNGNETSATPAPEPPAENGAVAVRALGGRDNLAFSLMGGAALGGELGSALNNRQGETRPAAEPTAGRRTDDRRQLAYDRQSERQRELVRREVTKQRLFEDVRRERLSAPDSKRTTAGIATAQRYLKAQGFYDGHVDGVMGQQTRDAIVRYQARNNLPQDGSITPVMIDKMRSAL</sequence>
<dbReference type="AlphaFoldDB" id="A0A380T7Z8"/>
<evidence type="ECO:0000313" key="3">
    <source>
        <dbReference type="EMBL" id="SUS03671.1"/>
    </source>
</evidence>
<protein>
    <recommendedName>
        <fullName evidence="2">Peptidoglycan binding-like domain-containing protein</fullName>
    </recommendedName>
</protein>
<evidence type="ECO:0000256" key="1">
    <source>
        <dbReference type="SAM" id="MobiDB-lite"/>
    </source>
</evidence>
<dbReference type="InterPro" id="IPR036366">
    <property type="entry name" value="PGBDSf"/>
</dbReference>
<reference evidence="3" key="1">
    <citation type="submission" date="2018-07" db="EMBL/GenBank/DDBJ databases">
        <authorList>
            <person name="Quirk P.G."/>
            <person name="Krulwich T.A."/>
        </authorList>
    </citation>
    <scope>NUCLEOTIDE SEQUENCE</scope>
</reference>
<proteinExistence type="predicted"/>
<dbReference type="Gene3D" id="1.10.101.10">
    <property type="entry name" value="PGBD-like superfamily/PGBD"/>
    <property type="match status" value="1"/>
</dbReference>
<name>A0A380T7Z8_9ZZZZ</name>
<dbReference type="InterPro" id="IPR002477">
    <property type="entry name" value="Peptidoglycan-bd-like"/>
</dbReference>
<dbReference type="SUPFAM" id="SSF47090">
    <property type="entry name" value="PGBD-like"/>
    <property type="match status" value="1"/>
</dbReference>